<dbReference type="AlphaFoldDB" id="A0A286UR36"/>
<keyword evidence="2" id="KW-1185">Reference proteome</keyword>
<name>A0A286UR36_9AGAM</name>
<comment type="caution">
    <text evidence="1">The sequence shown here is derived from an EMBL/GenBank/DDBJ whole genome shotgun (WGS) entry which is preliminary data.</text>
</comment>
<evidence type="ECO:0000313" key="2">
    <source>
        <dbReference type="Proteomes" id="UP000217199"/>
    </source>
</evidence>
<gene>
    <name evidence="1" type="ORF">PNOK_0201500</name>
</gene>
<proteinExistence type="predicted"/>
<accession>A0A286UR36</accession>
<dbReference type="EMBL" id="NBII01000002">
    <property type="protein sequence ID" value="PAV22058.1"/>
    <property type="molecule type" value="Genomic_DNA"/>
</dbReference>
<organism evidence="1 2">
    <name type="scientific">Pyrrhoderma noxium</name>
    <dbReference type="NCBI Taxonomy" id="2282107"/>
    <lineage>
        <taxon>Eukaryota</taxon>
        <taxon>Fungi</taxon>
        <taxon>Dikarya</taxon>
        <taxon>Basidiomycota</taxon>
        <taxon>Agaricomycotina</taxon>
        <taxon>Agaricomycetes</taxon>
        <taxon>Hymenochaetales</taxon>
        <taxon>Hymenochaetaceae</taxon>
        <taxon>Pyrrhoderma</taxon>
    </lineage>
</organism>
<evidence type="ECO:0000313" key="1">
    <source>
        <dbReference type="EMBL" id="PAV22058.1"/>
    </source>
</evidence>
<protein>
    <submittedName>
        <fullName evidence="1">Uncharacterized protein</fullName>
    </submittedName>
</protein>
<sequence>MPNLEVISHRTIGIFCPSLHAQIWVVQKTNLANLAESPTLESCTTQDPKRTPLRLLLSPFSAQGSTIWLMNKT</sequence>
<dbReference type="Proteomes" id="UP000217199">
    <property type="component" value="Unassembled WGS sequence"/>
</dbReference>
<reference evidence="1 2" key="1">
    <citation type="journal article" date="2017" name="Mol. Ecol.">
        <title>Comparative and population genomic landscape of Phellinus noxius: A hypervariable fungus causing root rot in trees.</title>
        <authorList>
            <person name="Chung C.L."/>
            <person name="Lee T.J."/>
            <person name="Akiba M."/>
            <person name="Lee H.H."/>
            <person name="Kuo T.H."/>
            <person name="Liu D."/>
            <person name="Ke H.M."/>
            <person name="Yokoi T."/>
            <person name="Roa M.B."/>
            <person name="Lu M.J."/>
            <person name="Chang Y.Y."/>
            <person name="Ann P.J."/>
            <person name="Tsai J.N."/>
            <person name="Chen C.Y."/>
            <person name="Tzean S.S."/>
            <person name="Ota Y."/>
            <person name="Hattori T."/>
            <person name="Sahashi N."/>
            <person name="Liou R.F."/>
            <person name="Kikuchi T."/>
            <person name="Tsai I.J."/>
        </authorList>
    </citation>
    <scope>NUCLEOTIDE SEQUENCE [LARGE SCALE GENOMIC DNA]</scope>
    <source>
        <strain evidence="1 2">FFPRI411160</strain>
    </source>
</reference>
<dbReference type="InParanoid" id="A0A286UR36"/>